<accession>A0ABQ6QKV1</accession>
<keyword evidence="1" id="KW-0812">Transmembrane</keyword>
<evidence type="ECO:0000313" key="2">
    <source>
        <dbReference type="EMBL" id="GMU04647.1"/>
    </source>
</evidence>
<evidence type="ECO:0000256" key="1">
    <source>
        <dbReference type="SAM" id="Phobius"/>
    </source>
</evidence>
<name>A0ABQ6QKV1_9BACT</name>
<evidence type="ECO:0000313" key="3">
    <source>
        <dbReference type="Proteomes" id="UP001342631"/>
    </source>
</evidence>
<comment type="caution">
    <text evidence="2">The sequence shown here is derived from an EMBL/GenBank/DDBJ whole genome shotgun (WGS) entry which is preliminary data.</text>
</comment>
<dbReference type="Proteomes" id="UP001342631">
    <property type="component" value="Unassembled WGS sequence"/>
</dbReference>
<feature type="transmembrane region" description="Helical" evidence="1">
    <location>
        <begin position="12"/>
        <end position="36"/>
    </location>
</feature>
<proteinExistence type="predicted"/>
<protein>
    <recommendedName>
        <fullName evidence="4">Prepilin-type N-terminal cleavage/methylation domain-containing protein</fullName>
    </recommendedName>
</protein>
<dbReference type="EMBL" id="BTTX01000001">
    <property type="protein sequence ID" value="GMU04647.1"/>
    <property type="molecule type" value="Genomic_DNA"/>
</dbReference>
<evidence type="ECO:0008006" key="4">
    <source>
        <dbReference type="Google" id="ProtNLM"/>
    </source>
</evidence>
<keyword evidence="3" id="KW-1185">Reference proteome</keyword>
<sequence>MTRVDMRRQTKGVTLLEVMATMAVMLLGIAAAMTVVTQTTRSNRRTLTANQAELIAERTLENIRARGCALSPPCGNLVGLDGTREIFYQTAGGELLTAKPTGTTIARQYEVALDLDGTPLASSFENPTTGLGVPAVTRNLADGKPGNVVNVRVSVSWEEPGRTGRQVYVLQTRMAP</sequence>
<dbReference type="Pfam" id="PF07963">
    <property type="entry name" value="N_methyl"/>
    <property type="match status" value="1"/>
</dbReference>
<dbReference type="PROSITE" id="PS00409">
    <property type="entry name" value="PROKAR_NTER_METHYL"/>
    <property type="match status" value="1"/>
</dbReference>
<keyword evidence="1" id="KW-1133">Transmembrane helix</keyword>
<dbReference type="InterPro" id="IPR012902">
    <property type="entry name" value="N_methyl_site"/>
</dbReference>
<reference evidence="2 3" key="1">
    <citation type="journal article" date="2024" name="Arch. Microbiol.">
        <title>Corallococcus caeni sp. nov., a novel myxobacterium isolated from activated sludge.</title>
        <authorList>
            <person name="Tomita S."/>
            <person name="Nakai R."/>
            <person name="Kuroda K."/>
            <person name="Kurashita H."/>
            <person name="Hatamoto M."/>
            <person name="Yamaguchi T."/>
            <person name="Narihiro T."/>
        </authorList>
    </citation>
    <scope>NUCLEOTIDE SEQUENCE [LARGE SCALE GENOMIC DNA]</scope>
    <source>
        <strain evidence="2 3">NO1</strain>
    </source>
</reference>
<gene>
    <name evidence="2" type="ORF">ASNO1_08990</name>
</gene>
<organism evidence="2 3">
    <name type="scientific">Corallococcus caeni</name>
    <dbReference type="NCBI Taxonomy" id="3082388"/>
    <lineage>
        <taxon>Bacteria</taxon>
        <taxon>Pseudomonadati</taxon>
        <taxon>Myxococcota</taxon>
        <taxon>Myxococcia</taxon>
        <taxon>Myxococcales</taxon>
        <taxon>Cystobacterineae</taxon>
        <taxon>Myxococcaceae</taxon>
        <taxon>Corallococcus</taxon>
    </lineage>
</organism>
<keyword evidence="1" id="KW-0472">Membrane</keyword>
<dbReference type="NCBIfam" id="TIGR02532">
    <property type="entry name" value="IV_pilin_GFxxxE"/>
    <property type="match status" value="1"/>
</dbReference>